<sequence>MTKNNPSPDHLFLREGTTYRKVPLDEILFIEADGNYAHVQTTDKRYAVKRSLATIAEKLTNPAFLRVSRGILLNFNRITSLSFADGAVKIGDRELKMGKTYYPDIRGRMASL</sequence>
<evidence type="ECO:0000313" key="2">
    <source>
        <dbReference type="EMBL" id="NJC25301.1"/>
    </source>
</evidence>
<organism evidence="2 3">
    <name type="scientific">Neolewinella antarctica</name>
    <dbReference type="NCBI Taxonomy" id="442734"/>
    <lineage>
        <taxon>Bacteria</taxon>
        <taxon>Pseudomonadati</taxon>
        <taxon>Bacteroidota</taxon>
        <taxon>Saprospiria</taxon>
        <taxon>Saprospirales</taxon>
        <taxon>Lewinellaceae</taxon>
        <taxon>Neolewinella</taxon>
    </lineage>
</organism>
<comment type="caution">
    <text evidence="2">The sequence shown here is derived from an EMBL/GenBank/DDBJ whole genome shotgun (WGS) entry which is preliminary data.</text>
</comment>
<dbReference type="RefSeq" id="WP_168036060.1">
    <property type="nucleotide sequence ID" value="NZ_JAATJH010000001.1"/>
</dbReference>
<dbReference type="Pfam" id="PF04397">
    <property type="entry name" value="LytTR"/>
    <property type="match status" value="1"/>
</dbReference>
<dbReference type="PANTHER" id="PTHR37299:SF1">
    <property type="entry name" value="STAGE 0 SPORULATION PROTEIN A HOMOLOG"/>
    <property type="match status" value="1"/>
</dbReference>
<keyword evidence="3" id="KW-1185">Reference proteome</keyword>
<dbReference type="SMART" id="SM00850">
    <property type="entry name" value="LytTR"/>
    <property type="match status" value="1"/>
</dbReference>
<dbReference type="Proteomes" id="UP000770785">
    <property type="component" value="Unassembled WGS sequence"/>
</dbReference>
<evidence type="ECO:0000313" key="3">
    <source>
        <dbReference type="Proteomes" id="UP000770785"/>
    </source>
</evidence>
<reference evidence="2 3" key="1">
    <citation type="submission" date="2020-03" db="EMBL/GenBank/DDBJ databases">
        <title>Genomic Encyclopedia of Type Strains, Phase IV (KMG-IV): sequencing the most valuable type-strain genomes for metagenomic binning, comparative biology and taxonomic classification.</title>
        <authorList>
            <person name="Goeker M."/>
        </authorList>
    </citation>
    <scope>NUCLEOTIDE SEQUENCE [LARGE SCALE GENOMIC DNA]</scope>
    <source>
        <strain evidence="2 3">DSM 105096</strain>
    </source>
</reference>
<keyword evidence="2" id="KW-0238">DNA-binding</keyword>
<dbReference type="GO" id="GO:0003677">
    <property type="term" value="F:DNA binding"/>
    <property type="evidence" value="ECO:0007669"/>
    <property type="project" value="UniProtKB-KW"/>
</dbReference>
<dbReference type="InterPro" id="IPR007492">
    <property type="entry name" value="LytTR_DNA-bd_dom"/>
</dbReference>
<name>A0ABX0X7X0_9BACT</name>
<dbReference type="PANTHER" id="PTHR37299">
    <property type="entry name" value="TRANSCRIPTIONAL REGULATOR-RELATED"/>
    <property type="match status" value="1"/>
</dbReference>
<dbReference type="PROSITE" id="PS50930">
    <property type="entry name" value="HTH_LYTTR"/>
    <property type="match status" value="1"/>
</dbReference>
<gene>
    <name evidence="2" type="ORF">GGR27_000782</name>
</gene>
<dbReference type="Gene3D" id="2.40.50.1020">
    <property type="entry name" value="LytTr DNA-binding domain"/>
    <property type="match status" value="1"/>
</dbReference>
<dbReference type="InterPro" id="IPR046947">
    <property type="entry name" value="LytR-like"/>
</dbReference>
<dbReference type="EMBL" id="JAATJH010000001">
    <property type="protein sequence ID" value="NJC25301.1"/>
    <property type="molecule type" value="Genomic_DNA"/>
</dbReference>
<evidence type="ECO:0000259" key="1">
    <source>
        <dbReference type="PROSITE" id="PS50930"/>
    </source>
</evidence>
<feature type="domain" description="HTH LytTR-type" evidence="1">
    <location>
        <begin position="21"/>
        <end position="111"/>
    </location>
</feature>
<accession>A0ABX0X7X0</accession>
<proteinExistence type="predicted"/>
<protein>
    <submittedName>
        <fullName evidence="2">DNA-binding LytR/AlgR family response regulator</fullName>
    </submittedName>
</protein>